<gene>
    <name evidence="1" type="ORF">OKIOD_LOCUS14157</name>
</gene>
<evidence type="ECO:0000313" key="2">
    <source>
        <dbReference type="Proteomes" id="UP001158576"/>
    </source>
</evidence>
<name>A0ABN7T5U4_OIKDI</name>
<sequence length="306" mass="32748">MLRDEKASGKIPIVAPNVTLNIEGGDSMGSFVNISVDEKTADGLYRFRRFSTKVDIATAFDVKCSVIWRASATLSASESNLLNPIAVLDGCNFVQKSATLLNDIDWGSAALSVDGNSRAYICFSNGDNKNHCEIFDGTSSISTTSSNYGHYYGSLGLYKSQPTTVGSFSYGDTKKVETLTNDGWSVIGDPPISDIRSSVLVGLQSGNLLMLGGAGSWNGSTSQLDLVWLLSNDSWSQIGTLKSAISAASSLKINDSLFLFPGYGDRYIERVDTDGDQLKTSETLYQFSSNPGTFPALFQVSAGFCA</sequence>
<dbReference type="Proteomes" id="UP001158576">
    <property type="component" value="Chromosome 2"/>
</dbReference>
<protein>
    <submittedName>
        <fullName evidence="1">Oidioi.mRNA.OKI2018_I69.chr2.g5392.t1.cds</fullName>
    </submittedName>
</protein>
<evidence type="ECO:0000313" key="1">
    <source>
        <dbReference type="EMBL" id="CAG5111056.1"/>
    </source>
</evidence>
<dbReference type="SUPFAM" id="SSF117281">
    <property type="entry name" value="Kelch motif"/>
    <property type="match status" value="1"/>
</dbReference>
<proteinExistence type="predicted"/>
<dbReference type="InterPro" id="IPR015915">
    <property type="entry name" value="Kelch-typ_b-propeller"/>
</dbReference>
<organism evidence="1 2">
    <name type="scientific">Oikopleura dioica</name>
    <name type="common">Tunicate</name>
    <dbReference type="NCBI Taxonomy" id="34765"/>
    <lineage>
        <taxon>Eukaryota</taxon>
        <taxon>Metazoa</taxon>
        <taxon>Chordata</taxon>
        <taxon>Tunicata</taxon>
        <taxon>Appendicularia</taxon>
        <taxon>Copelata</taxon>
        <taxon>Oikopleuridae</taxon>
        <taxon>Oikopleura</taxon>
    </lineage>
</organism>
<reference evidence="1 2" key="1">
    <citation type="submission" date="2021-04" db="EMBL/GenBank/DDBJ databases">
        <authorList>
            <person name="Bliznina A."/>
        </authorList>
    </citation>
    <scope>NUCLEOTIDE SEQUENCE [LARGE SCALE GENOMIC DNA]</scope>
</reference>
<keyword evidence="2" id="KW-1185">Reference proteome</keyword>
<dbReference type="EMBL" id="OU015567">
    <property type="protein sequence ID" value="CAG5111056.1"/>
    <property type="molecule type" value="Genomic_DNA"/>
</dbReference>
<dbReference type="Gene3D" id="2.120.10.80">
    <property type="entry name" value="Kelch-type beta propeller"/>
    <property type="match status" value="1"/>
</dbReference>
<accession>A0ABN7T5U4</accession>